<evidence type="ECO:0000256" key="1">
    <source>
        <dbReference type="SAM" id="MobiDB-lite"/>
    </source>
</evidence>
<sequence>MNSDDDSEFYKMLELRLSYFLKHGEDHPDYVANLDGDVHQQQSLPAPDVAAQVDSTNLLTEDWNNLPPSILNARTPVGAEQEYAADEITLDTHLYLAPPVVNLEGHQYNLSSVDSSNERSPANASGVTQGHVDPTKTTKSQRNSQITRGKSGGNGSVETALEGKVRDSPTGHGIQLYRAGDWWPAIRHANIRDALLQEADHMAKQYGGYDFPPAQGLDPTDRTAFVQEHKTWGPDRRHRPEINFIFEKPKTPLPVNVQPNTRPREWVWHGMIVLDHKDKPMRDFQDCPTTLASCVEGFRIDAILKRNSHMETLDLWGRLPPCHTAWRTDMSTKVVPIVTIAGLNNVAMRWRFEAGVLSFIRRKGADDTKEFLTQFLTPQQLAANTTRGGRDLTKAEVLELLEYKKAADSARKKGEAPPALARRVDVVEAPPVVSSPSAMNNQAAGPVGPLISHADPIGKILNDSVDQVRESATGLLVDQVETRGQKRQLEKAIETGDPPEDSRDTPKARTMSEYRPVLPLKHSRRAISSLETPANEDFATAYLSPGQQYHQAGAKSLTNSPSLCTAEGPPTKKRRGKSMFNDAITQHEWQNQHIGLAQGRRPDFNDSRPVSSPRHEYAYLNCPDPPPKNRKTVPPGFRHVLYPIGLAITLFCPDDTVVRQGIIKSGEKTVWHDQKIPDMIQTLQAMHPSHKLSRSVPSEVFRKVHVISSKSIPTESYSYDVPEGFEPLNYPIGKKVVCVYPGTEEIFGGVIAADGHTLWQRLSVATTIALLEDMKTRWDSLQQEIAEFLGATCPKTVDEP</sequence>
<reference evidence="2" key="1">
    <citation type="submission" date="2021-03" db="EMBL/GenBank/DDBJ databases">
        <authorList>
            <person name="Tagirdzhanova G."/>
        </authorList>
    </citation>
    <scope>NUCLEOTIDE SEQUENCE</scope>
</reference>
<feature type="compositionally biased region" description="Basic and acidic residues" evidence="1">
    <location>
        <begin position="482"/>
        <end position="512"/>
    </location>
</feature>
<feature type="region of interest" description="Disordered" evidence="1">
    <location>
        <begin position="553"/>
        <end position="576"/>
    </location>
</feature>
<dbReference type="OrthoDB" id="5348779at2759"/>
<feature type="compositionally biased region" description="Polar residues" evidence="1">
    <location>
        <begin position="111"/>
        <end position="128"/>
    </location>
</feature>
<name>A0A8H3F7V5_9LECA</name>
<keyword evidence="3" id="KW-1185">Reference proteome</keyword>
<feature type="region of interest" description="Disordered" evidence="1">
    <location>
        <begin position="111"/>
        <end position="171"/>
    </location>
</feature>
<proteinExistence type="predicted"/>
<organism evidence="2 3">
    <name type="scientific">Heterodermia speciosa</name>
    <dbReference type="NCBI Taxonomy" id="116794"/>
    <lineage>
        <taxon>Eukaryota</taxon>
        <taxon>Fungi</taxon>
        <taxon>Dikarya</taxon>
        <taxon>Ascomycota</taxon>
        <taxon>Pezizomycotina</taxon>
        <taxon>Lecanoromycetes</taxon>
        <taxon>OSLEUM clade</taxon>
        <taxon>Lecanoromycetidae</taxon>
        <taxon>Caliciales</taxon>
        <taxon>Physciaceae</taxon>
        <taxon>Heterodermia</taxon>
    </lineage>
</organism>
<comment type="caution">
    <text evidence="2">The sequence shown here is derived from an EMBL/GenBank/DDBJ whole genome shotgun (WGS) entry which is preliminary data.</text>
</comment>
<protein>
    <submittedName>
        <fullName evidence="2">Uncharacterized protein</fullName>
    </submittedName>
</protein>
<feature type="compositionally biased region" description="Polar residues" evidence="1">
    <location>
        <begin position="553"/>
        <end position="563"/>
    </location>
</feature>
<evidence type="ECO:0000313" key="3">
    <source>
        <dbReference type="Proteomes" id="UP000664521"/>
    </source>
</evidence>
<gene>
    <name evidence="2" type="ORF">HETSPECPRED_004402</name>
</gene>
<dbReference type="EMBL" id="CAJPDS010000027">
    <property type="protein sequence ID" value="CAF9920996.1"/>
    <property type="molecule type" value="Genomic_DNA"/>
</dbReference>
<dbReference type="AlphaFoldDB" id="A0A8H3F7V5"/>
<dbReference type="Proteomes" id="UP000664521">
    <property type="component" value="Unassembled WGS sequence"/>
</dbReference>
<feature type="compositionally biased region" description="Polar residues" evidence="1">
    <location>
        <begin position="135"/>
        <end position="148"/>
    </location>
</feature>
<accession>A0A8H3F7V5</accession>
<feature type="region of interest" description="Disordered" evidence="1">
    <location>
        <begin position="482"/>
        <end position="513"/>
    </location>
</feature>
<evidence type="ECO:0000313" key="2">
    <source>
        <dbReference type="EMBL" id="CAF9920996.1"/>
    </source>
</evidence>